<sequence length="311" mass="33896">MTRPKALLSALVTVALLATAPAGALELRSGDSQPEGYPTVLAVQDLGRKLAAATGNRLTLKVFPNGELGDEKSMIAQTQAGTLDMLRVSLGPVGVVVPEVDVFNLPFVFRDEAHMRKVIDGEIGDELLDRITDSTANLVALGWMDAGARSLYARKPIRSPLDLAGQKIRMIGNPLFIETLNAMGGSGIALGWNEVYNALQTGVVDGAENNVSSYVSAGHLSITRVFSFTEHLIVPELLVFSKLQWNKLSPEDRALIRKLARETQLKERELWIKRVALDTLRMKSAGVVIVTDVDRQAFYKATQAVRDKYGN</sequence>
<dbReference type="EMBL" id="NMRN01000018">
    <property type="protein sequence ID" value="PAS93378.1"/>
    <property type="molecule type" value="Genomic_DNA"/>
</dbReference>
<feature type="chain" id="PRO_5013375193" evidence="2">
    <location>
        <begin position="25"/>
        <end position="311"/>
    </location>
</feature>
<name>A0A272ETF5_9RHOO</name>
<keyword evidence="1 2" id="KW-0732">Signal</keyword>
<evidence type="ECO:0000256" key="2">
    <source>
        <dbReference type="SAM" id="SignalP"/>
    </source>
</evidence>
<dbReference type="Gene3D" id="3.40.190.170">
    <property type="entry name" value="Bacterial extracellular solute-binding protein, family 7"/>
    <property type="match status" value="1"/>
</dbReference>
<dbReference type="OrthoDB" id="9794826at2"/>
<organism evidence="4 5">
    <name type="scientific">Candidatus Dactylopiibacterium carminicum</name>
    <dbReference type="NCBI Taxonomy" id="857335"/>
    <lineage>
        <taxon>Bacteria</taxon>
        <taxon>Pseudomonadati</taxon>
        <taxon>Pseudomonadota</taxon>
        <taxon>Betaproteobacteria</taxon>
        <taxon>Rhodocyclales</taxon>
        <taxon>Rhodocyclaceae</taxon>
        <taxon>Candidatus Dactylopiibacterium</taxon>
    </lineage>
</organism>
<dbReference type="AlphaFoldDB" id="A0A272ETF5"/>
<evidence type="ECO:0000313" key="4">
    <source>
        <dbReference type="EMBL" id="PAS93378.1"/>
    </source>
</evidence>
<evidence type="ECO:0000313" key="6">
    <source>
        <dbReference type="Proteomes" id="UP000623509"/>
    </source>
</evidence>
<protein>
    <submittedName>
        <fullName evidence="4">C4-dicarboxylate ABC transporter</fullName>
    </submittedName>
</protein>
<dbReference type="EMBL" id="MDUX01000022">
    <property type="protein sequence ID" value="KAF7599368.1"/>
    <property type="molecule type" value="Genomic_DNA"/>
</dbReference>
<dbReference type="Pfam" id="PF03480">
    <property type="entry name" value="DctP"/>
    <property type="match status" value="1"/>
</dbReference>
<dbReference type="NCBIfam" id="NF037995">
    <property type="entry name" value="TRAP_S1"/>
    <property type="match status" value="1"/>
</dbReference>
<dbReference type="InterPro" id="IPR038404">
    <property type="entry name" value="TRAP_DctP_sf"/>
</dbReference>
<dbReference type="PANTHER" id="PTHR33376:SF2">
    <property type="entry name" value="DICARBOXYLATE-BINDING PERIPLASMIC PROTEIN"/>
    <property type="match status" value="1"/>
</dbReference>
<proteinExistence type="predicted"/>
<dbReference type="RefSeq" id="WP_095524438.1">
    <property type="nucleotide sequence ID" value="NZ_MDUX01000022.1"/>
</dbReference>
<evidence type="ECO:0000256" key="1">
    <source>
        <dbReference type="ARBA" id="ARBA00022729"/>
    </source>
</evidence>
<dbReference type="Proteomes" id="UP000623509">
    <property type="component" value="Unassembled WGS sequence"/>
</dbReference>
<dbReference type="CDD" id="cd13671">
    <property type="entry name" value="PBP2_TRAP_SBP_like_3"/>
    <property type="match status" value="1"/>
</dbReference>
<evidence type="ECO:0000313" key="3">
    <source>
        <dbReference type="EMBL" id="KAF7599368.1"/>
    </source>
</evidence>
<dbReference type="GO" id="GO:0030288">
    <property type="term" value="C:outer membrane-bounded periplasmic space"/>
    <property type="evidence" value="ECO:0007669"/>
    <property type="project" value="InterPro"/>
</dbReference>
<dbReference type="InterPro" id="IPR004682">
    <property type="entry name" value="TRAP_DctP"/>
</dbReference>
<keyword evidence="6" id="KW-1185">Reference proteome</keyword>
<dbReference type="PANTHER" id="PTHR33376">
    <property type="match status" value="1"/>
</dbReference>
<comment type="caution">
    <text evidence="4">The sequence shown here is derived from an EMBL/GenBank/DDBJ whole genome shotgun (WGS) entry which is preliminary data.</text>
</comment>
<evidence type="ECO:0000313" key="5">
    <source>
        <dbReference type="Proteomes" id="UP000216107"/>
    </source>
</evidence>
<dbReference type="PIRSF" id="PIRSF006470">
    <property type="entry name" value="DctB"/>
    <property type="match status" value="1"/>
</dbReference>
<reference evidence="3 6" key="1">
    <citation type="submission" date="2016-08" db="EMBL/GenBank/DDBJ databases">
        <title>Candidatus Dactylopiibacterium carminicum genome sequence.</title>
        <authorList>
            <person name="Ramirez-Puebla S.T."/>
            <person name="Ormeno-Orrillo E."/>
            <person name="Vera-Ponce De Leon A."/>
            <person name="Luis L."/>
            <person name="Sanchez-Flores A."/>
            <person name="Monica R."/>
            <person name="Martinez-Romero E."/>
        </authorList>
    </citation>
    <scope>NUCLEOTIDE SEQUENCE [LARGE SCALE GENOMIC DNA]</scope>
    <source>
        <strain evidence="3">END1</strain>
    </source>
</reference>
<reference evidence="4 5" key="2">
    <citation type="submission" date="2017-07" db="EMBL/GenBank/DDBJ databases">
        <title>Candidatus Dactylopiibacterium carminicum, a nitrogen-fixing symbiont of the cochineal insect Dactylopius coccus and Dactylopius opuntiae (Hemiptera: Coccoidea: Dactylopiidae).</title>
        <authorList>
            <person name="Vera A."/>
        </authorList>
    </citation>
    <scope>NUCLEOTIDE SEQUENCE [LARGE SCALE GENOMIC DNA]</scope>
    <source>
        <strain evidence="4 5">NFDCM</strain>
    </source>
</reference>
<dbReference type="InterPro" id="IPR018389">
    <property type="entry name" value="DctP_fam"/>
</dbReference>
<dbReference type="Proteomes" id="UP000216107">
    <property type="component" value="Unassembled WGS sequence"/>
</dbReference>
<dbReference type="GO" id="GO:0055085">
    <property type="term" value="P:transmembrane transport"/>
    <property type="evidence" value="ECO:0007669"/>
    <property type="project" value="InterPro"/>
</dbReference>
<dbReference type="NCBIfam" id="TIGR00787">
    <property type="entry name" value="dctP"/>
    <property type="match status" value="1"/>
</dbReference>
<feature type="signal peptide" evidence="2">
    <location>
        <begin position="1"/>
        <end position="24"/>
    </location>
</feature>
<accession>A0A272ETF5</accession>
<dbReference type="GO" id="GO:0030246">
    <property type="term" value="F:carbohydrate binding"/>
    <property type="evidence" value="ECO:0007669"/>
    <property type="project" value="TreeGrafter"/>
</dbReference>
<gene>
    <name evidence="3" type="ORF">BGI27_08380</name>
    <name evidence="4" type="ORF">CGU29_08030</name>
</gene>